<dbReference type="EMBL" id="SJOL01006457">
    <property type="protein sequence ID" value="TGZ66328.1"/>
    <property type="molecule type" value="Genomic_DNA"/>
</dbReference>
<keyword evidence="3" id="KW-1185">Reference proteome</keyword>
<evidence type="ECO:0000313" key="2">
    <source>
        <dbReference type="EMBL" id="TGZ66328.1"/>
    </source>
</evidence>
<organism evidence="2 3">
    <name type="scientific">Opisthorchis felineus</name>
    <dbReference type="NCBI Taxonomy" id="147828"/>
    <lineage>
        <taxon>Eukaryota</taxon>
        <taxon>Metazoa</taxon>
        <taxon>Spiralia</taxon>
        <taxon>Lophotrochozoa</taxon>
        <taxon>Platyhelminthes</taxon>
        <taxon>Trematoda</taxon>
        <taxon>Digenea</taxon>
        <taxon>Opisthorchiida</taxon>
        <taxon>Opisthorchiata</taxon>
        <taxon>Opisthorchiidae</taxon>
        <taxon>Opisthorchis</taxon>
    </lineage>
</organism>
<evidence type="ECO:0000313" key="3">
    <source>
        <dbReference type="Proteomes" id="UP000308267"/>
    </source>
</evidence>
<name>A0A4S2LY47_OPIFE</name>
<reference evidence="2 3" key="1">
    <citation type="journal article" date="2019" name="BMC Genomics">
        <title>New insights from Opisthorchis felineus genome: update on genomics of the epidemiologically important liver flukes.</title>
        <authorList>
            <person name="Ershov N.I."/>
            <person name="Mordvinov V.A."/>
            <person name="Prokhortchouk E.B."/>
            <person name="Pakharukova M.Y."/>
            <person name="Gunbin K.V."/>
            <person name="Ustyantsev K."/>
            <person name="Genaev M.A."/>
            <person name="Blinov A.G."/>
            <person name="Mazur A."/>
            <person name="Boulygina E."/>
            <person name="Tsygankova S."/>
            <person name="Khrameeva E."/>
            <person name="Chekanov N."/>
            <person name="Fan G."/>
            <person name="Xiao A."/>
            <person name="Zhang H."/>
            <person name="Xu X."/>
            <person name="Yang H."/>
            <person name="Solovyev V."/>
            <person name="Lee S.M."/>
            <person name="Liu X."/>
            <person name="Afonnikov D.A."/>
            <person name="Skryabin K.G."/>
        </authorList>
    </citation>
    <scope>NUCLEOTIDE SEQUENCE [LARGE SCALE GENOMIC DNA]</scope>
    <source>
        <strain evidence="2">AK-0245</strain>
        <tissue evidence="2">Whole organism</tissue>
    </source>
</reference>
<accession>A0A4S2LY47</accession>
<dbReference type="OrthoDB" id="10509027at2759"/>
<evidence type="ECO:0000256" key="1">
    <source>
        <dbReference type="SAM" id="SignalP"/>
    </source>
</evidence>
<comment type="caution">
    <text evidence="2">The sequence shown here is derived from an EMBL/GenBank/DDBJ whole genome shotgun (WGS) entry which is preliminary data.</text>
</comment>
<proteinExistence type="predicted"/>
<keyword evidence="1" id="KW-0732">Signal</keyword>
<sequence length="125" mass="13463">MLPAFFLVTCLASWAFGETFTCYECQDCSLPIGKDTNVSEKTCNACQIQFKLTESGKATKVNAACQPQVCDPSYKASDTGADVVACCDSSNCNSMPGVGWTLLPSRVSLLLPFAILLYFTCFGNQ</sequence>
<gene>
    <name evidence="2" type="ORF">CRM22_005388</name>
</gene>
<feature type="signal peptide" evidence="1">
    <location>
        <begin position="1"/>
        <end position="17"/>
    </location>
</feature>
<dbReference type="AlphaFoldDB" id="A0A4S2LY47"/>
<dbReference type="Proteomes" id="UP000308267">
    <property type="component" value="Unassembled WGS sequence"/>
</dbReference>
<feature type="chain" id="PRO_5021019085" description="UPAR/Ly6 domain-containing protein" evidence="1">
    <location>
        <begin position="18"/>
        <end position="125"/>
    </location>
</feature>
<evidence type="ECO:0008006" key="4">
    <source>
        <dbReference type="Google" id="ProtNLM"/>
    </source>
</evidence>
<protein>
    <recommendedName>
        <fullName evidence="4">UPAR/Ly6 domain-containing protein</fullName>
    </recommendedName>
</protein>